<sequence length="319" mass="35996">MNVIVEEALCQWGMSGARYKLVASRENAVYEVLDARGRFALRLHRQGYRSDAELRSELAWMAAVAEGGLSVPSPALTVGGECLAHIDGMQVDVLTWLRGRTLDDALAKCAREIRRSLFFALGREMALLHQVSDAWDPPQFFERVHWDRDGLLGRAPLWDRFWENPELTASDRGLAERFRRAASDRLEEIEPTLDYGLVHADLVPGNVLVDSNVLRLIDFDDGGFGYRLFDVATALLKHMPMADYPRFRIGMIEGYHSIRPLDVAELDLFLALRSATYVGWNITRIGEADGAARNRRFIDLFRSLARKCLQKGSVSASWA</sequence>
<evidence type="ECO:0000259" key="2">
    <source>
        <dbReference type="Pfam" id="PF01636"/>
    </source>
</evidence>
<dbReference type="PANTHER" id="PTHR21064">
    <property type="entry name" value="AMINOGLYCOSIDE PHOSPHOTRANSFERASE DOMAIN-CONTAINING PROTEIN-RELATED"/>
    <property type="match status" value="1"/>
</dbReference>
<reference evidence="3" key="1">
    <citation type="submission" date="2019-09" db="EMBL/GenBank/DDBJ databases">
        <title>Characterisation of the sponge microbiome using genome-centric metagenomics.</title>
        <authorList>
            <person name="Engelberts J.P."/>
            <person name="Robbins S.J."/>
            <person name="De Goeij J.M."/>
            <person name="Aranda M."/>
            <person name="Bell S.C."/>
            <person name="Webster N.S."/>
        </authorList>
    </citation>
    <scope>NUCLEOTIDE SEQUENCE</scope>
    <source>
        <strain evidence="3">SB0664_bin_43</strain>
    </source>
</reference>
<dbReference type="PANTHER" id="PTHR21064:SF6">
    <property type="entry name" value="AMINOGLYCOSIDE PHOSPHOTRANSFERASE DOMAIN-CONTAINING PROTEIN"/>
    <property type="match status" value="1"/>
</dbReference>
<dbReference type="GO" id="GO:0019202">
    <property type="term" value="F:amino acid kinase activity"/>
    <property type="evidence" value="ECO:0007669"/>
    <property type="project" value="TreeGrafter"/>
</dbReference>
<feature type="domain" description="Aminoglycoside phosphotransferase" evidence="2">
    <location>
        <begin position="23"/>
        <end position="259"/>
    </location>
</feature>
<dbReference type="Gene3D" id="3.90.1200.10">
    <property type="match status" value="1"/>
</dbReference>
<keyword evidence="3" id="KW-0808">Transferase</keyword>
<dbReference type="AlphaFoldDB" id="A0A6B0Y1H2"/>
<proteinExistence type="inferred from homology"/>
<comment type="similarity">
    <text evidence="1">Belongs to the pseudomonas-type ThrB family.</text>
</comment>
<evidence type="ECO:0000313" key="3">
    <source>
        <dbReference type="EMBL" id="MXY33772.1"/>
    </source>
</evidence>
<comment type="caution">
    <text evidence="3">The sequence shown here is derived from an EMBL/GenBank/DDBJ whole genome shotgun (WGS) entry which is preliminary data.</text>
</comment>
<dbReference type="EMBL" id="VXRY01000270">
    <property type="protein sequence ID" value="MXY33772.1"/>
    <property type="molecule type" value="Genomic_DNA"/>
</dbReference>
<protein>
    <submittedName>
        <fullName evidence="3">Phosphotransferase</fullName>
    </submittedName>
</protein>
<dbReference type="SUPFAM" id="SSF56112">
    <property type="entry name" value="Protein kinase-like (PK-like)"/>
    <property type="match status" value="1"/>
</dbReference>
<accession>A0A6B0Y1H2</accession>
<organism evidence="3">
    <name type="scientific">Boseongicola sp. SB0664_bin_43</name>
    <dbReference type="NCBI Taxonomy" id="2604844"/>
    <lineage>
        <taxon>Bacteria</taxon>
        <taxon>Pseudomonadati</taxon>
        <taxon>Pseudomonadota</taxon>
        <taxon>Alphaproteobacteria</taxon>
        <taxon>Rhodobacterales</taxon>
        <taxon>Paracoccaceae</taxon>
        <taxon>Boseongicola</taxon>
    </lineage>
</organism>
<name>A0A6B0Y1H2_9RHOB</name>
<gene>
    <name evidence="3" type="ORF">F4Y60_06725</name>
</gene>
<dbReference type="Pfam" id="PF01636">
    <property type="entry name" value="APH"/>
    <property type="match status" value="1"/>
</dbReference>
<dbReference type="InterPro" id="IPR002575">
    <property type="entry name" value="Aminoglycoside_PTrfase"/>
</dbReference>
<dbReference type="InterPro" id="IPR050249">
    <property type="entry name" value="Pseudomonas-type_ThrB"/>
</dbReference>
<evidence type="ECO:0000256" key="1">
    <source>
        <dbReference type="ARBA" id="ARBA00038240"/>
    </source>
</evidence>
<dbReference type="InterPro" id="IPR011009">
    <property type="entry name" value="Kinase-like_dom_sf"/>
</dbReference>